<evidence type="ECO:0000313" key="12">
    <source>
        <dbReference type="EMBL" id="RTX71211.1"/>
    </source>
</evidence>
<feature type="transmembrane region" description="Helical" evidence="9">
    <location>
        <begin position="34"/>
        <end position="54"/>
    </location>
</feature>
<name>A0A7T4PSA1_MAMSC</name>
<dbReference type="EMBL" id="RXWV01000073">
    <property type="protein sequence ID" value="RTX71211.1"/>
    <property type="molecule type" value="Genomic_DNA"/>
</dbReference>
<reference evidence="11" key="2">
    <citation type="submission" date="2022-09" db="EMBL/GenBank/DDBJ databases">
        <authorList>
            <person name="De Moura G.S."/>
            <person name="Carvalho E."/>
            <person name="Ramos Sanchez E.M."/>
            <person name="Sellera F.P."/>
            <person name="Marques M.F.S."/>
            <person name="Heinemann M.B."/>
            <person name="De Vliegher S."/>
            <person name="Souza F.N."/>
            <person name="Mota R.A."/>
        </authorList>
    </citation>
    <scope>NUCLEOTIDE SEQUENCE</scope>
    <source>
        <strain evidence="11">BR656</strain>
    </source>
</reference>
<feature type="transmembrane region" description="Helical" evidence="9">
    <location>
        <begin position="143"/>
        <end position="161"/>
    </location>
</feature>
<evidence type="ECO:0000256" key="4">
    <source>
        <dbReference type="ARBA" id="ARBA00022475"/>
    </source>
</evidence>
<feature type="transmembrane region" description="Helical" evidence="9">
    <location>
        <begin position="7"/>
        <end position="28"/>
    </location>
</feature>
<reference evidence="12 13" key="1">
    <citation type="submission" date="2018-10" db="EMBL/GenBank/DDBJ databases">
        <title>A collection Staphylococci species genome sequencing.</title>
        <authorList>
            <person name="Cole K."/>
        </authorList>
    </citation>
    <scope>NUCLEOTIDE SEQUENCE [LARGE SCALE GENOMIC DNA]</scope>
    <source>
        <strain evidence="12">CCUG 37923</strain>
        <strain evidence="13">NCTC 12218</strain>
    </source>
</reference>
<feature type="transmembrane region" description="Helical" evidence="9">
    <location>
        <begin position="320"/>
        <end position="344"/>
    </location>
</feature>
<evidence type="ECO:0000256" key="8">
    <source>
        <dbReference type="ARBA" id="ARBA00038435"/>
    </source>
</evidence>
<dbReference type="GO" id="GO:0005886">
    <property type="term" value="C:plasma membrane"/>
    <property type="evidence" value="ECO:0007669"/>
    <property type="project" value="UniProtKB-SubCell"/>
</dbReference>
<evidence type="ECO:0000256" key="5">
    <source>
        <dbReference type="ARBA" id="ARBA00022692"/>
    </source>
</evidence>
<dbReference type="Proteomes" id="UP001176210">
    <property type="component" value="Unassembled WGS sequence"/>
</dbReference>
<evidence type="ECO:0000256" key="7">
    <source>
        <dbReference type="ARBA" id="ARBA00023136"/>
    </source>
</evidence>
<dbReference type="AlphaFoldDB" id="A0A7T4PSA1"/>
<evidence type="ECO:0000259" key="10">
    <source>
        <dbReference type="Pfam" id="PF03553"/>
    </source>
</evidence>
<comment type="caution">
    <text evidence="12">The sequence shown here is derived from an EMBL/GenBank/DDBJ whole genome shotgun (WGS) entry which is preliminary data.</text>
</comment>
<dbReference type="PANTHER" id="PTHR33451:SF3">
    <property type="entry name" value="MALATE-2H(+)_NA(+)-LACTATE ANTIPORTER"/>
    <property type="match status" value="1"/>
</dbReference>
<keyword evidence="14" id="KW-1185">Reference proteome</keyword>
<dbReference type="Pfam" id="PF03553">
    <property type="entry name" value="Na_H_antiporter"/>
    <property type="match status" value="1"/>
</dbReference>
<dbReference type="InterPro" id="IPR018461">
    <property type="entry name" value="Na/H_Antiport_NhaC-like_C"/>
</dbReference>
<sequence length="466" mass="50322">MKRLPTLFEAISTILFMGLVVLIGFGILHYPIQPLLIIAAVYASFIAIRVGLTWEDLQDGITKRLATAMPAIYIIFAVGILIGTWMYSGTVPALIYYGLETINPTYFLVTAFVITAVTSVATGTAWGSVGTAGIALMAIANEMNIPIGMVAGVVIAGGVFGDKMSPLSDTTNLAALVTKVNIFRHIQHMMWTTIPASIIGLIIWFIAGLQFDAKNVESKRINELLSNIDTAFNLNFWVWVPVIVIVLGISIGKPTVPMMLLSSLVAMFVGVFNNGFEIVDAFNVTMQGFNINMTGLAESDASSSMVELLQRGGIMSMTEIVVTIFCGYAFAGIVEASGSLKVILTTISSKVSKDSHLILVTIAGSLILVFAAGVASVVIIMIGVLLMDMYNERNLDRVNLSRTLEDCGTMVLPFIPWGTSGIYYRDLLGVSLGDFFWWAVPCYLCVFFAAFYGITGIGIKKVKTNA</sequence>
<accession>A0A7T4PSA1</accession>
<evidence type="ECO:0000256" key="2">
    <source>
        <dbReference type="ARBA" id="ARBA00022448"/>
    </source>
</evidence>
<gene>
    <name evidence="12" type="primary">nhaC</name>
    <name evidence="12" type="ORF">CD117_11900</name>
    <name evidence="11" type="ORF">OWO77_07325</name>
</gene>
<evidence type="ECO:0000256" key="6">
    <source>
        <dbReference type="ARBA" id="ARBA00022989"/>
    </source>
</evidence>
<dbReference type="EMBL" id="JAPNQM010000002">
    <property type="protein sequence ID" value="MDL0116783.1"/>
    <property type="molecule type" value="Genomic_DNA"/>
</dbReference>
<keyword evidence="4" id="KW-1003">Cell membrane</keyword>
<dbReference type="Proteomes" id="UP000274792">
    <property type="component" value="Unassembled WGS sequence"/>
</dbReference>
<organism evidence="12 13">
    <name type="scientific">Mammaliicoccus sciuri</name>
    <name type="common">Staphylococcus sciuri</name>
    <dbReference type="NCBI Taxonomy" id="1296"/>
    <lineage>
        <taxon>Bacteria</taxon>
        <taxon>Bacillati</taxon>
        <taxon>Bacillota</taxon>
        <taxon>Bacilli</taxon>
        <taxon>Bacillales</taxon>
        <taxon>Staphylococcaceae</taxon>
        <taxon>Mammaliicoccus</taxon>
    </lineage>
</organism>
<evidence type="ECO:0000313" key="14">
    <source>
        <dbReference type="Proteomes" id="UP001176210"/>
    </source>
</evidence>
<keyword evidence="5 9" id="KW-0812">Transmembrane</keyword>
<evidence type="ECO:0000256" key="3">
    <source>
        <dbReference type="ARBA" id="ARBA00022449"/>
    </source>
</evidence>
<feature type="transmembrane region" description="Helical" evidence="9">
    <location>
        <begin position="258"/>
        <end position="276"/>
    </location>
</feature>
<feature type="transmembrane region" description="Helical" evidence="9">
    <location>
        <begin position="232"/>
        <end position="252"/>
    </location>
</feature>
<dbReference type="InterPro" id="IPR052180">
    <property type="entry name" value="NhaC_Na-H+_Antiporter"/>
</dbReference>
<comment type="similarity">
    <text evidence="8">Belongs to the NhaC Na(+)/H(+) (TC 2.A.35) antiporter family.</text>
</comment>
<proteinExistence type="inferred from homology"/>
<keyword evidence="3" id="KW-0050">Antiport</keyword>
<evidence type="ECO:0000256" key="1">
    <source>
        <dbReference type="ARBA" id="ARBA00004651"/>
    </source>
</evidence>
<comment type="subcellular location">
    <subcellularLocation>
        <location evidence="1">Cell membrane</location>
        <topology evidence="1">Multi-pass membrane protein</topology>
    </subcellularLocation>
</comment>
<evidence type="ECO:0000313" key="13">
    <source>
        <dbReference type="Proteomes" id="UP000274792"/>
    </source>
</evidence>
<feature type="transmembrane region" description="Helical" evidence="9">
    <location>
        <begin position="66"/>
        <end position="87"/>
    </location>
</feature>
<feature type="transmembrane region" description="Helical" evidence="9">
    <location>
        <begin position="356"/>
        <end position="386"/>
    </location>
</feature>
<dbReference type="NCBIfam" id="TIGR00931">
    <property type="entry name" value="antiport_nhaC"/>
    <property type="match status" value="1"/>
</dbReference>
<keyword evidence="2" id="KW-0813">Transport</keyword>
<evidence type="ECO:0000256" key="9">
    <source>
        <dbReference type="SAM" id="Phobius"/>
    </source>
</evidence>
<keyword evidence="7 9" id="KW-0472">Membrane</keyword>
<feature type="domain" description="Na+/H+ antiporter NhaC-like C-terminal" evidence="10">
    <location>
        <begin position="159"/>
        <end position="457"/>
    </location>
</feature>
<protein>
    <submittedName>
        <fullName evidence="12">Na+/H+ antiporter NhaC</fullName>
    </submittedName>
</protein>
<keyword evidence="6 9" id="KW-1133">Transmembrane helix</keyword>
<reference evidence="11" key="3">
    <citation type="journal article" date="2023" name="Vet. Microbiol.">
        <title>Emergence of livestock-associated Mammaliicoccus sciuri ST71 co-harbouring mecA and mecC genes in Brazil.</title>
        <authorList>
            <person name="de Moura G.S."/>
            <person name="de Carvalho E."/>
            <person name="Ramos Sanchez E.M."/>
            <person name="Sellera F.P."/>
            <person name="Marques M.F.S."/>
            <person name="Heinemann M.B."/>
            <person name="De Vliegher S."/>
            <person name="Souza F.N."/>
            <person name="Mota R.A."/>
        </authorList>
    </citation>
    <scope>NUCLEOTIDE SEQUENCE</scope>
    <source>
        <strain evidence="11">BR656</strain>
    </source>
</reference>
<feature type="transmembrane region" description="Helical" evidence="9">
    <location>
        <begin position="436"/>
        <end position="459"/>
    </location>
</feature>
<feature type="transmembrane region" description="Helical" evidence="9">
    <location>
        <begin position="107"/>
        <end position="136"/>
    </location>
</feature>
<dbReference type="PANTHER" id="PTHR33451">
    <property type="entry name" value="MALATE-2H(+)/NA(+)-LACTATE ANTIPORTER"/>
    <property type="match status" value="1"/>
</dbReference>
<feature type="transmembrane region" description="Helical" evidence="9">
    <location>
        <begin position="407"/>
        <end position="424"/>
    </location>
</feature>
<evidence type="ECO:0000313" key="11">
    <source>
        <dbReference type="EMBL" id="MDL0116783.1"/>
    </source>
</evidence>
<dbReference type="GO" id="GO:0015297">
    <property type="term" value="F:antiporter activity"/>
    <property type="evidence" value="ECO:0007669"/>
    <property type="project" value="UniProtKB-KW"/>
</dbReference>
<feature type="transmembrane region" description="Helical" evidence="9">
    <location>
        <begin position="189"/>
        <end position="211"/>
    </location>
</feature>
<dbReference type="RefSeq" id="WP_126477738.1">
    <property type="nucleotide sequence ID" value="NZ_CP065960.1"/>
</dbReference>
<dbReference type="InterPro" id="IPR004770">
    <property type="entry name" value="Na/H_antiport_NhaC"/>
</dbReference>